<reference evidence="3 4" key="1">
    <citation type="submission" date="2013-10" db="EMBL/GenBank/DDBJ databases">
        <authorList>
            <person name="Wang G."/>
            <person name="Zhuang W."/>
        </authorList>
    </citation>
    <scope>NUCLEOTIDE SEQUENCE [LARGE SCALE GENOMIC DNA]</scope>
    <source>
        <strain evidence="3 4">DSM 20118</strain>
    </source>
</reference>
<dbReference type="OrthoDB" id="8968203at2"/>
<organism evidence="3 4">
    <name type="scientific">Cellulomonas cellasea DSM 20118</name>
    <dbReference type="NCBI Taxonomy" id="1408250"/>
    <lineage>
        <taxon>Bacteria</taxon>
        <taxon>Bacillati</taxon>
        <taxon>Actinomycetota</taxon>
        <taxon>Actinomycetes</taxon>
        <taxon>Micrococcales</taxon>
        <taxon>Cellulomonadaceae</taxon>
        <taxon>Cellulomonas</taxon>
    </lineage>
</organism>
<evidence type="ECO:0000259" key="2">
    <source>
        <dbReference type="Pfam" id="PF03795"/>
    </source>
</evidence>
<dbReference type="PANTHER" id="PTHR37828">
    <property type="entry name" value="GSR2449 PROTEIN"/>
    <property type="match status" value="1"/>
</dbReference>
<accession>A0A0A0BCS6</accession>
<keyword evidence="4" id="KW-1185">Reference proteome</keyword>
<dbReference type="Proteomes" id="UP000029833">
    <property type="component" value="Unassembled WGS sequence"/>
</dbReference>
<evidence type="ECO:0000256" key="1">
    <source>
        <dbReference type="ARBA" id="ARBA00007689"/>
    </source>
</evidence>
<dbReference type="InterPro" id="IPR011008">
    <property type="entry name" value="Dimeric_a/b-barrel"/>
</dbReference>
<gene>
    <name evidence="3" type="ORF">Q760_00235</name>
</gene>
<dbReference type="Gene3D" id="3.30.70.1060">
    <property type="entry name" value="Dimeric alpha+beta barrel"/>
    <property type="match status" value="1"/>
</dbReference>
<comment type="caution">
    <text evidence="3">The sequence shown here is derived from an EMBL/GenBank/DDBJ whole genome shotgun (WGS) entry which is preliminary data.</text>
</comment>
<dbReference type="RefSeq" id="WP_034624280.1">
    <property type="nucleotide sequence ID" value="NZ_AXNT01000001.1"/>
</dbReference>
<dbReference type="EMBL" id="AXNT01000001">
    <property type="protein sequence ID" value="KGM03953.1"/>
    <property type="molecule type" value="Genomic_DNA"/>
</dbReference>
<comment type="similarity">
    <text evidence="1">Belongs to the YciI family.</text>
</comment>
<dbReference type="Pfam" id="PF03795">
    <property type="entry name" value="YCII"/>
    <property type="match status" value="1"/>
</dbReference>
<dbReference type="PANTHER" id="PTHR37828:SF1">
    <property type="entry name" value="YCII-RELATED DOMAIN-CONTAINING PROTEIN"/>
    <property type="match status" value="1"/>
</dbReference>
<dbReference type="InterPro" id="IPR005545">
    <property type="entry name" value="YCII"/>
</dbReference>
<protein>
    <recommendedName>
        <fullName evidence="2">YCII-related domain-containing protein</fullName>
    </recommendedName>
</protein>
<proteinExistence type="inferred from homology"/>
<sequence length="98" mass="10799">MSIFAVQYTYDERRDQQDAVRPEHRTYLRGLAEQGILLASGPWADGEPGALLVFRTDDAGTLEQLLTADPFAREGLISSTTVRGWNVVIGGWPEPAPL</sequence>
<dbReference type="AlphaFoldDB" id="A0A0A0BCS6"/>
<evidence type="ECO:0000313" key="3">
    <source>
        <dbReference type="EMBL" id="KGM03953.1"/>
    </source>
</evidence>
<evidence type="ECO:0000313" key="4">
    <source>
        <dbReference type="Proteomes" id="UP000029833"/>
    </source>
</evidence>
<dbReference type="STRING" id="1408250.Q760_00235"/>
<dbReference type="SUPFAM" id="SSF54909">
    <property type="entry name" value="Dimeric alpha+beta barrel"/>
    <property type="match status" value="1"/>
</dbReference>
<name>A0A0A0BCS6_9CELL</name>
<feature type="domain" description="YCII-related" evidence="2">
    <location>
        <begin position="8"/>
        <end position="86"/>
    </location>
</feature>